<organism evidence="1 2">
    <name type="scientific">Obba rivulosa</name>
    <dbReference type="NCBI Taxonomy" id="1052685"/>
    <lineage>
        <taxon>Eukaryota</taxon>
        <taxon>Fungi</taxon>
        <taxon>Dikarya</taxon>
        <taxon>Basidiomycota</taxon>
        <taxon>Agaricomycotina</taxon>
        <taxon>Agaricomycetes</taxon>
        <taxon>Polyporales</taxon>
        <taxon>Gelatoporiaceae</taxon>
        <taxon>Obba</taxon>
    </lineage>
</organism>
<protein>
    <submittedName>
        <fullName evidence="1">Uncharacterized protein</fullName>
    </submittedName>
</protein>
<accession>A0A8E2DJP1</accession>
<name>A0A8E2DJP1_9APHY</name>
<gene>
    <name evidence="1" type="ORF">OBBRIDRAFT_794166</name>
</gene>
<dbReference type="AlphaFoldDB" id="A0A8E2DJP1"/>
<sequence length="303" mass="34186">MHFERAGDDGAFTPKGLHAAFLRGYALLGHLTQKKIDLAIPIWLRPMDRLRGKDTPVVIEPGCMTAVFVSVKRQLSPGTVSKYEISVKDLRVFDGQAESLKDNPYLALVMELGVQGRARYWALPTGAPRPVGDQLSKAPESFGGDVDEETAEQEAKTSMDEKPKVNPRYNVFTYGCSNTVYKVIDLHERGLYKFLLANDDIFSNVARFTQRNREVAMRYRPFVWSAGPCFAWYSSLRFRQPKPKTSEEAIPTQKQKRYLPDALYAGRADAVSKRVKIDTEIPASKAEVDEDDFQTYEGAENTF</sequence>
<dbReference type="OrthoDB" id="107110at2759"/>
<dbReference type="EMBL" id="KV722424">
    <property type="protein sequence ID" value="OCH89577.1"/>
    <property type="molecule type" value="Genomic_DNA"/>
</dbReference>
<dbReference type="Proteomes" id="UP000250043">
    <property type="component" value="Unassembled WGS sequence"/>
</dbReference>
<keyword evidence="2" id="KW-1185">Reference proteome</keyword>
<evidence type="ECO:0000313" key="2">
    <source>
        <dbReference type="Proteomes" id="UP000250043"/>
    </source>
</evidence>
<reference evidence="1 2" key="1">
    <citation type="submission" date="2016-07" db="EMBL/GenBank/DDBJ databases">
        <title>Draft genome of the white-rot fungus Obba rivulosa 3A-2.</title>
        <authorList>
            <consortium name="DOE Joint Genome Institute"/>
            <person name="Miettinen O."/>
            <person name="Riley R."/>
            <person name="Acob R."/>
            <person name="Barry K."/>
            <person name="Cullen D."/>
            <person name="De Vries R."/>
            <person name="Hainaut M."/>
            <person name="Hatakka A."/>
            <person name="Henrissat B."/>
            <person name="Hilden K."/>
            <person name="Kuo R."/>
            <person name="Labutti K."/>
            <person name="Lipzen A."/>
            <person name="Makela M.R."/>
            <person name="Sandor L."/>
            <person name="Spatafora J.W."/>
            <person name="Grigoriev I.V."/>
            <person name="Hibbett D.S."/>
        </authorList>
    </citation>
    <scope>NUCLEOTIDE SEQUENCE [LARGE SCALE GENOMIC DNA]</scope>
    <source>
        <strain evidence="1 2">3A-2</strain>
    </source>
</reference>
<evidence type="ECO:0000313" key="1">
    <source>
        <dbReference type="EMBL" id="OCH89577.1"/>
    </source>
</evidence>
<proteinExistence type="predicted"/>